<dbReference type="PANTHER" id="PTHR31286:SF178">
    <property type="entry name" value="DUF4283 DOMAIN-CONTAINING PROTEIN"/>
    <property type="match status" value="1"/>
</dbReference>
<reference evidence="4 5" key="1">
    <citation type="journal article" date="2013" name="Front. Plant Sci.">
        <title>The Reference Genome of the Halophytic Plant Eutrema salsugineum.</title>
        <authorList>
            <person name="Yang R."/>
            <person name="Jarvis D.E."/>
            <person name="Chen H."/>
            <person name="Beilstein M.A."/>
            <person name="Grimwood J."/>
            <person name="Jenkins J."/>
            <person name="Shu S."/>
            <person name="Prochnik S."/>
            <person name="Xin M."/>
            <person name="Ma C."/>
            <person name="Schmutz J."/>
            <person name="Wing R.A."/>
            <person name="Mitchell-Olds T."/>
            <person name="Schumaker K.S."/>
            <person name="Wang X."/>
        </authorList>
    </citation>
    <scope>NUCLEOTIDE SEQUENCE [LARGE SCALE GENOMIC DNA]</scope>
</reference>
<feature type="region of interest" description="Disordered" evidence="1">
    <location>
        <begin position="282"/>
        <end position="308"/>
    </location>
</feature>
<protein>
    <recommendedName>
        <fullName evidence="6">DUF4283 domain-containing protein</fullName>
    </recommendedName>
</protein>
<organism evidence="4 5">
    <name type="scientific">Eutrema salsugineum</name>
    <name type="common">Saltwater cress</name>
    <name type="synonym">Sisymbrium salsugineum</name>
    <dbReference type="NCBI Taxonomy" id="72664"/>
    <lineage>
        <taxon>Eukaryota</taxon>
        <taxon>Viridiplantae</taxon>
        <taxon>Streptophyta</taxon>
        <taxon>Embryophyta</taxon>
        <taxon>Tracheophyta</taxon>
        <taxon>Spermatophyta</taxon>
        <taxon>Magnoliopsida</taxon>
        <taxon>eudicotyledons</taxon>
        <taxon>Gunneridae</taxon>
        <taxon>Pentapetalae</taxon>
        <taxon>rosids</taxon>
        <taxon>malvids</taxon>
        <taxon>Brassicales</taxon>
        <taxon>Brassicaceae</taxon>
        <taxon>Eutremeae</taxon>
        <taxon>Eutrema</taxon>
    </lineage>
</organism>
<evidence type="ECO:0000259" key="2">
    <source>
        <dbReference type="Pfam" id="PF14111"/>
    </source>
</evidence>
<dbReference type="Gramene" id="ESQ30888">
    <property type="protein sequence ID" value="ESQ30888"/>
    <property type="gene ID" value="EUTSA_v10011945mg"/>
</dbReference>
<feature type="compositionally biased region" description="Gly residues" evidence="1">
    <location>
        <begin position="199"/>
        <end position="215"/>
    </location>
</feature>
<gene>
    <name evidence="4" type="ORF">EUTSA_v10011945mg</name>
</gene>
<feature type="domain" description="Zinc knuckle CX2CX4HX4C" evidence="3">
    <location>
        <begin position="119"/>
        <end position="165"/>
    </location>
</feature>
<dbReference type="STRING" id="72664.V4KU29"/>
<accession>V4KU29</accession>
<dbReference type="InterPro" id="IPR025558">
    <property type="entry name" value="DUF4283"/>
</dbReference>
<feature type="domain" description="DUF4283" evidence="2">
    <location>
        <begin position="3"/>
        <end position="81"/>
    </location>
</feature>
<dbReference type="eggNOG" id="KOG1075">
    <property type="taxonomic scope" value="Eukaryota"/>
</dbReference>
<dbReference type="Pfam" id="PF14111">
    <property type="entry name" value="DUF4283"/>
    <property type="match status" value="1"/>
</dbReference>
<evidence type="ECO:0000256" key="1">
    <source>
        <dbReference type="SAM" id="MobiDB-lite"/>
    </source>
</evidence>
<dbReference type="InterPro" id="IPR025836">
    <property type="entry name" value="Zn_knuckle_CX2CX4HX4C"/>
</dbReference>
<sequence length="393" mass="43858">YSKTLIGRCMNPAMQDMKALLYMLPRIWKMEERVAGADLGLGSFQFDFDREEDIQEVMKMEPFHFDYWMLSLVRWAPVVDPSYPSAIKFWVRIIGSIGKALGVVKAVNLDEGKIQVEIDGLKPLVFETAVEFDGGEETIIYLRYERLFGFCRTCQSLCHDQSRCPTRMGKDDRNMKEESVEEPRNGHGAISYKAETKYGGPGGKDVTRSGGGGMVSIGQNKGKWKAYAEEDGKQGKGRVERRYGDGTSKSSRPSGYIPPKELKQRYEAEAGRVKVLENPVEKKETTGMNRPDAAVSTKAGDAVEHQGVKKPVRKSLSFEDGGLVNHEIMGLEVMNKESDDLSHKEKEITGGICVSQEQVMQVAGNGDVSADLQILIIFFGESRRRIKTHSSHG</sequence>
<evidence type="ECO:0008006" key="6">
    <source>
        <dbReference type="Google" id="ProtNLM"/>
    </source>
</evidence>
<feature type="compositionally biased region" description="Basic and acidic residues" evidence="1">
    <location>
        <begin position="168"/>
        <end position="185"/>
    </location>
</feature>
<dbReference type="Proteomes" id="UP000030689">
    <property type="component" value="Unassembled WGS sequence"/>
</dbReference>
<feature type="non-terminal residue" evidence="4">
    <location>
        <position position="1"/>
    </location>
</feature>
<dbReference type="EMBL" id="KI517809">
    <property type="protein sequence ID" value="ESQ30888.1"/>
    <property type="molecule type" value="Genomic_DNA"/>
</dbReference>
<evidence type="ECO:0000313" key="4">
    <source>
        <dbReference type="EMBL" id="ESQ30888.1"/>
    </source>
</evidence>
<dbReference type="InterPro" id="IPR040256">
    <property type="entry name" value="At4g02000-like"/>
</dbReference>
<dbReference type="KEGG" id="eus:EUTSA_v10011945mg"/>
<name>V4KU29_EUTSA</name>
<dbReference type="AlphaFoldDB" id="V4KU29"/>
<feature type="compositionally biased region" description="Basic and acidic residues" evidence="1">
    <location>
        <begin position="226"/>
        <end position="244"/>
    </location>
</feature>
<keyword evidence="5" id="KW-1185">Reference proteome</keyword>
<dbReference type="PANTHER" id="PTHR31286">
    <property type="entry name" value="GLYCINE-RICH CELL WALL STRUCTURAL PROTEIN 1.8-LIKE"/>
    <property type="match status" value="1"/>
</dbReference>
<evidence type="ECO:0000259" key="3">
    <source>
        <dbReference type="Pfam" id="PF14392"/>
    </source>
</evidence>
<dbReference type="Pfam" id="PF14392">
    <property type="entry name" value="zf-CCHC_4"/>
    <property type="match status" value="1"/>
</dbReference>
<proteinExistence type="predicted"/>
<evidence type="ECO:0000313" key="5">
    <source>
        <dbReference type="Proteomes" id="UP000030689"/>
    </source>
</evidence>
<feature type="region of interest" description="Disordered" evidence="1">
    <location>
        <begin position="165"/>
        <end position="262"/>
    </location>
</feature>